<dbReference type="EMBL" id="JARKIB010000137">
    <property type="protein sequence ID" value="KAJ7733653.1"/>
    <property type="molecule type" value="Genomic_DNA"/>
</dbReference>
<dbReference type="Gene3D" id="3.30.420.10">
    <property type="entry name" value="Ribonuclease H-like superfamily/Ribonuclease H"/>
    <property type="match status" value="1"/>
</dbReference>
<sequence length="78" mass="8423">QTEGRALLTAILYSLVQVSAKAAKALEIFTTSKFAIRSICYAAGKNHTRGWDCANGDLLEAIGEAVRARSSQVIFIHV</sequence>
<feature type="non-terminal residue" evidence="1">
    <location>
        <position position="1"/>
    </location>
</feature>
<dbReference type="AlphaFoldDB" id="A0AAD7I2I3"/>
<evidence type="ECO:0000313" key="1">
    <source>
        <dbReference type="EMBL" id="KAJ7733653.1"/>
    </source>
</evidence>
<dbReference type="GO" id="GO:0003676">
    <property type="term" value="F:nucleic acid binding"/>
    <property type="evidence" value="ECO:0007669"/>
    <property type="project" value="InterPro"/>
</dbReference>
<protein>
    <submittedName>
        <fullName evidence="1">Uncharacterized protein</fullName>
    </submittedName>
</protein>
<accession>A0AAD7I2I3</accession>
<dbReference type="Proteomes" id="UP001215598">
    <property type="component" value="Unassembled WGS sequence"/>
</dbReference>
<dbReference type="InterPro" id="IPR036397">
    <property type="entry name" value="RNaseH_sf"/>
</dbReference>
<keyword evidence="2" id="KW-1185">Reference proteome</keyword>
<name>A0AAD7I2I3_9AGAR</name>
<reference evidence="1" key="1">
    <citation type="submission" date="2023-03" db="EMBL/GenBank/DDBJ databases">
        <title>Massive genome expansion in bonnet fungi (Mycena s.s.) driven by repeated elements and novel gene families across ecological guilds.</title>
        <authorList>
            <consortium name="Lawrence Berkeley National Laboratory"/>
            <person name="Harder C.B."/>
            <person name="Miyauchi S."/>
            <person name="Viragh M."/>
            <person name="Kuo A."/>
            <person name="Thoen E."/>
            <person name="Andreopoulos B."/>
            <person name="Lu D."/>
            <person name="Skrede I."/>
            <person name="Drula E."/>
            <person name="Henrissat B."/>
            <person name="Morin E."/>
            <person name="Kohler A."/>
            <person name="Barry K."/>
            <person name="LaButti K."/>
            <person name="Morin E."/>
            <person name="Salamov A."/>
            <person name="Lipzen A."/>
            <person name="Mereny Z."/>
            <person name="Hegedus B."/>
            <person name="Baldrian P."/>
            <person name="Stursova M."/>
            <person name="Weitz H."/>
            <person name="Taylor A."/>
            <person name="Grigoriev I.V."/>
            <person name="Nagy L.G."/>
            <person name="Martin F."/>
            <person name="Kauserud H."/>
        </authorList>
    </citation>
    <scope>NUCLEOTIDE SEQUENCE</scope>
    <source>
        <strain evidence="1">CBHHK182m</strain>
    </source>
</reference>
<organism evidence="1 2">
    <name type="scientific">Mycena metata</name>
    <dbReference type="NCBI Taxonomy" id="1033252"/>
    <lineage>
        <taxon>Eukaryota</taxon>
        <taxon>Fungi</taxon>
        <taxon>Dikarya</taxon>
        <taxon>Basidiomycota</taxon>
        <taxon>Agaricomycotina</taxon>
        <taxon>Agaricomycetes</taxon>
        <taxon>Agaricomycetidae</taxon>
        <taxon>Agaricales</taxon>
        <taxon>Marasmiineae</taxon>
        <taxon>Mycenaceae</taxon>
        <taxon>Mycena</taxon>
    </lineage>
</organism>
<comment type="caution">
    <text evidence="1">The sequence shown here is derived from an EMBL/GenBank/DDBJ whole genome shotgun (WGS) entry which is preliminary data.</text>
</comment>
<gene>
    <name evidence="1" type="ORF">B0H16DRAFT_1277658</name>
</gene>
<feature type="non-terminal residue" evidence="1">
    <location>
        <position position="78"/>
    </location>
</feature>
<evidence type="ECO:0000313" key="2">
    <source>
        <dbReference type="Proteomes" id="UP001215598"/>
    </source>
</evidence>
<proteinExistence type="predicted"/>